<dbReference type="InterPro" id="IPR037171">
    <property type="entry name" value="NagB/RpiA_transferase-like"/>
</dbReference>
<dbReference type="EC" id="6.3.3.2" evidence="5"/>
<dbReference type="PANTHER" id="PTHR23407:SF1">
    <property type="entry name" value="5-FORMYLTETRAHYDROFOLATE CYCLO-LIGASE"/>
    <property type="match status" value="1"/>
</dbReference>
<evidence type="ECO:0000256" key="2">
    <source>
        <dbReference type="ARBA" id="ARBA00022741"/>
    </source>
</evidence>
<comment type="cofactor">
    <cofactor evidence="5">
        <name>Mg(2+)</name>
        <dbReference type="ChEBI" id="CHEBI:18420"/>
    </cofactor>
</comment>
<dbReference type="Proteomes" id="UP000183162">
    <property type="component" value="Unassembled WGS sequence"/>
</dbReference>
<feature type="binding site" evidence="4">
    <location>
        <position position="49"/>
    </location>
    <ligand>
        <name>substrate</name>
    </ligand>
</feature>
<dbReference type="PIRSF" id="PIRSF006806">
    <property type="entry name" value="FTHF_cligase"/>
    <property type="match status" value="1"/>
</dbReference>
<gene>
    <name evidence="6" type="ORF">SAMN05216400_1172</name>
</gene>
<evidence type="ECO:0000313" key="6">
    <source>
        <dbReference type="EMBL" id="SDL62682.1"/>
    </source>
</evidence>
<sequence length="175" mass="20066">MEKEALRKNILVNLKGQDKRDKALIDKALLDDFIQTKAYKEAKTIATYLAFDFEYDTQLLINQAEKDGKKILIPKTYPKGKMIFCAYDPEHLVKTKFGLWEPDCGKPVDKSEIDLIHVPGVGFNHDGYRIGYGGGYYDRYLKDYKGNTISTIYDFQKADFQPDGHDVAVKEVLSR</sequence>
<dbReference type="AlphaFoldDB" id="A0A1G9LL25"/>
<dbReference type="NCBIfam" id="TIGR02727">
    <property type="entry name" value="MTHFS_bact"/>
    <property type="match status" value="1"/>
</dbReference>
<dbReference type="GO" id="GO:0009396">
    <property type="term" value="P:folic acid-containing compound biosynthetic process"/>
    <property type="evidence" value="ECO:0007669"/>
    <property type="project" value="TreeGrafter"/>
</dbReference>
<evidence type="ECO:0000256" key="5">
    <source>
        <dbReference type="RuleBase" id="RU361279"/>
    </source>
</evidence>
<dbReference type="EMBL" id="FNGX01000003">
    <property type="protein sequence ID" value="SDL62682.1"/>
    <property type="molecule type" value="Genomic_DNA"/>
</dbReference>
<comment type="similarity">
    <text evidence="1 5">Belongs to the 5-formyltetrahydrofolate cyclo-ligase family.</text>
</comment>
<dbReference type="PANTHER" id="PTHR23407">
    <property type="entry name" value="ATPASE INHIBITOR/5-FORMYLTETRAHYDROFOLATE CYCLO-LIGASE"/>
    <property type="match status" value="1"/>
</dbReference>
<dbReference type="GO" id="GO:0046872">
    <property type="term" value="F:metal ion binding"/>
    <property type="evidence" value="ECO:0007669"/>
    <property type="project" value="UniProtKB-KW"/>
</dbReference>
<evidence type="ECO:0000256" key="3">
    <source>
        <dbReference type="ARBA" id="ARBA00022840"/>
    </source>
</evidence>
<dbReference type="RefSeq" id="WP_074566911.1">
    <property type="nucleotide sequence ID" value="NZ_FNGX01000003.1"/>
</dbReference>
<dbReference type="InterPro" id="IPR024185">
    <property type="entry name" value="FTHF_cligase-like_sf"/>
</dbReference>
<dbReference type="GO" id="GO:0030272">
    <property type="term" value="F:5-formyltetrahydrofolate cyclo-ligase activity"/>
    <property type="evidence" value="ECO:0007669"/>
    <property type="project" value="UniProtKB-EC"/>
</dbReference>
<feature type="binding site" evidence="4">
    <location>
        <begin position="3"/>
        <end position="7"/>
    </location>
    <ligand>
        <name>ATP</name>
        <dbReference type="ChEBI" id="CHEBI:30616"/>
    </ligand>
</feature>
<dbReference type="GO" id="GO:0005524">
    <property type="term" value="F:ATP binding"/>
    <property type="evidence" value="ECO:0007669"/>
    <property type="project" value="UniProtKB-KW"/>
</dbReference>
<proteinExistence type="inferred from homology"/>
<name>A0A1G9LL25_STREI</name>
<feature type="binding site" evidence="4">
    <location>
        <position position="54"/>
    </location>
    <ligand>
        <name>substrate</name>
    </ligand>
</feature>
<protein>
    <recommendedName>
        <fullName evidence="5">5-formyltetrahydrofolate cyclo-ligase</fullName>
        <ecNumber evidence="5">6.3.3.2</ecNumber>
    </recommendedName>
</protein>
<organism evidence="6 7">
    <name type="scientific">Streptococcus equinus</name>
    <name type="common">Streptococcus bovis</name>
    <dbReference type="NCBI Taxonomy" id="1335"/>
    <lineage>
        <taxon>Bacteria</taxon>
        <taxon>Bacillati</taxon>
        <taxon>Bacillota</taxon>
        <taxon>Bacilli</taxon>
        <taxon>Lactobacillales</taxon>
        <taxon>Streptococcaceae</taxon>
        <taxon>Streptococcus</taxon>
    </lineage>
</organism>
<dbReference type="SUPFAM" id="SSF100950">
    <property type="entry name" value="NagB/RpiA/CoA transferase-like"/>
    <property type="match status" value="1"/>
</dbReference>
<evidence type="ECO:0000313" key="7">
    <source>
        <dbReference type="Proteomes" id="UP000183162"/>
    </source>
</evidence>
<feature type="binding site" evidence="4">
    <location>
        <begin position="129"/>
        <end position="137"/>
    </location>
    <ligand>
        <name>ATP</name>
        <dbReference type="ChEBI" id="CHEBI:30616"/>
    </ligand>
</feature>
<keyword evidence="6" id="KW-0436">Ligase</keyword>
<evidence type="ECO:0000256" key="4">
    <source>
        <dbReference type="PIRSR" id="PIRSR006806-1"/>
    </source>
</evidence>
<dbReference type="Pfam" id="PF01812">
    <property type="entry name" value="5-FTHF_cyc-lig"/>
    <property type="match status" value="1"/>
</dbReference>
<reference evidence="6 7" key="1">
    <citation type="submission" date="2016-10" db="EMBL/GenBank/DDBJ databases">
        <authorList>
            <person name="de Groot N.N."/>
        </authorList>
    </citation>
    <scope>NUCLEOTIDE SEQUENCE [LARGE SCALE GENOMIC DNA]</scope>
    <source>
        <strain evidence="6 7">Sb09</strain>
    </source>
</reference>
<keyword evidence="3 4" id="KW-0067">ATP-binding</keyword>
<dbReference type="GO" id="GO:0035999">
    <property type="term" value="P:tetrahydrofolate interconversion"/>
    <property type="evidence" value="ECO:0007669"/>
    <property type="project" value="TreeGrafter"/>
</dbReference>
<keyword evidence="2 4" id="KW-0547">Nucleotide-binding</keyword>
<accession>A0A1G9LL25</accession>
<keyword evidence="5" id="KW-0460">Magnesium</keyword>
<dbReference type="Gene3D" id="3.40.50.10420">
    <property type="entry name" value="NagB/RpiA/CoA transferase-like"/>
    <property type="match status" value="1"/>
</dbReference>
<dbReference type="InterPro" id="IPR002698">
    <property type="entry name" value="FTHF_cligase"/>
</dbReference>
<evidence type="ECO:0000256" key="1">
    <source>
        <dbReference type="ARBA" id="ARBA00010638"/>
    </source>
</evidence>
<comment type="catalytic activity">
    <reaction evidence="5">
        <text>(6S)-5-formyl-5,6,7,8-tetrahydrofolate + ATP = (6R)-5,10-methenyltetrahydrofolate + ADP + phosphate</text>
        <dbReference type="Rhea" id="RHEA:10488"/>
        <dbReference type="ChEBI" id="CHEBI:30616"/>
        <dbReference type="ChEBI" id="CHEBI:43474"/>
        <dbReference type="ChEBI" id="CHEBI:57455"/>
        <dbReference type="ChEBI" id="CHEBI:57457"/>
        <dbReference type="ChEBI" id="CHEBI:456216"/>
        <dbReference type="EC" id="6.3.3.2"/>
    </reaction>
</comment>
<keyword evidence="5" id="KW-0479">Metal-binding</keyword>
<dbReference type="OrthoDB" id="9801938at2"/>